<organism evidence="3 4">
    <name type="scientific">Stylosanthes scabra</name>
    <dbReference type="NCBI Taxonomy" id="79078"/>
    <lineage>
        <taxon>Eukaryota</taxon>
        <taxon>Viridiplantae</taxon>
        <taxon>Streptophyta</taxon>
        <taxon>Embryophyta</taxon>
        <taxon>Tracheophyta</taxon>
        <taxon>Spermatophyta</taxon>
        <taxon>Magnoliopsida</taxon>
        <taxon>eudicotyledons</taxon>
        <taxon>Gunneridae</taxon>
        <taxon>Pentapetalae</taxon>
        <taxon>rosids</taxon>
        <taxon>fabids</taxon>
        <taxon>Fabales</taxon>
        <taxon>Fabaceae</taxon>
        <taxon>Papilionoideae</taxon>
        <taxon>50 kb inversion clade</taxon>
        <taxon>dalbergioids sensu lato</taxon>
        <taxon>Dalbergieae</taxon>
        <taxon>Pterocarpus clade</taxon>
        <taxon>Stylosanthes</taxon>
    </lineage>
</organism>
<comment type="caution">
    <text evidence="3">The sequence shown here is derived from an EMBL/GenBank/DDBJ whole genome shotgun (WGS) entry which is preliminary data.</text>
</comment>
<feature type="compositionally biased region" description="Polar residues" evidence="1">
    <location>
        <begin position="229"/>
        <end position="249"/>
    </location>
</feature>
<evidence type="ECO:0000259" key="2">
    <source>
        <dbReference type="Pfam" id="PF26130"/>
    </source>
</evidence>
<name>A0ABU6RQJ9_9FABA</name>
<evidence type="ECO:0000313" key="3">
    <source>
        <dbReference type="EMBL" id="MED6126401.1"/>
    </source>
</evidence>
<feature type="compositionally biased region" description="Basic and acidic residues" evidence="1">
    <location>
        <begin position="279"/>
        <end position="288"/>
    </location>
</feature>
<keyword evidence="4" id="KW-1185">Reference proteome</keyword>
<sequence length="288" mass="31728">MKKTLAHHHIFSNTTIKAKLLEDLGDVAAEWSADGAWTAPLAELGRHRGEGIRSGPDGERYVCSCVSLWVRFGRDMNGVLSYLDGSVKRCPPLDIGLVSLPVLEDLLKELSYQKYENLLWHDLSVPNLECGLHELKGDAGINEMRGAVVMHMGDKEFHIYESAEDEAYKPPPPRYEEDDYESEGGPFNDNRPQLSPKTAKKRNSRKYTGARRRHVLRNGNTAGNGGVGHNNSGPGPDLGNNSAGPSNAGTPAAKTNRATTKEDVNVPTVDPNAYQQDSDYERPYQNES</sequence>
<evidence type="ECO:0000256" key="1">
    <source>
        <dbReference type="SAM" id="MobiDB-lite"/>
    </source>
</evidence>
<feature type="compositionally biased region" description="Basic residues" evidence="1">
    <location>
        <begin position="198"/>
        <end position="216"/>
    </location>
</feature>
<dbReference type="Pfam" id="PF26130">
    <property type="entry name" value="PB1-like"/>
    <property type="match status" value="1"/>
</dbReference>
<dbReference type="InterPro" id="IPR058594">
    <property type="entry name" value="PB1-like_dom_pln"/>
</dbReference>
<dbReference type="Proteomes" id="UP001341840">
    <property type="component" value="Unassembled WGS sequence"/>
</dbReference>
<evidence type="ECO:0000313" key="4">
    <source>
        <dbReference type="Proteomes" id="UP001341840"/>
    </source>
</evidence>
<accession>A0ABU6RQJ9</accession>
<proteinExistence type="predicted"/>
<feature type="region of interest" description="Disordered" evidence="1">
    <location>
        <begin position="163"/>
        <end position="288"/>
    </location>
</feature>
<reference evidence="3 4" key="1">
    <citation type="journal article" date="2023" name="Plants (Basel)">
        <title>Bridging the Gap: Combining Genomics and Transcriptomics Approaches to Understand Stylosanthes scabra, an Orphan Legume from the Brazilian Caatinga.</title>
        <authorList>
            <person name="Ferreira-Neto J.R.C."/>
            <person name="da Silva M.D."/>
            <person name="Binneck E."/>
            <person name="de Melo N.F."/>
            <person name="da Silva R.H."/>
            <person name="de Melo A.L.T.M."/>
            <person name="Pandolfi V."/>
            <person name="Bustamante F.O."/>
            <person name="Brasileiro-Vidal A.C."/>
            <person name="Benko-Iseppon A.M."/>
        </authorList>
    </citation>
    <scope>NUCLEOTIDE SEQUENCE [LARGE SCALE GENOMIC DNA]</scope>
    <source>
        <tissue evidence="3">Leaves</tissue>
    </source>
</reference>
<dbReference type="EMBL" id="JASCZI010031273">
    <property type="protein sequence ID" value="MED6126401.1"/>
    <property type="molecule type" value="Genomic_DNA"/>
</dbReference>
<protein>
    <recommendedName>
        <fullName evidence="2">PB1-like domain-containing protein</fullName>
    </recommendedName>
</protein>
<gene>
    <name evidence="3" type="ORF">PIB30_077994</name>
</gene>
<feature type="domain" description="PB1-like" evidence="2">
    <location>
        <begin position="71"/>
        <end position="159"/>
    </location>
</feature>